<dbReference type="InterPro" id="IPR000086">
    <property type="entry name" value="NUDIX_hydrolase_dom"/>
</dbReference>
<evidence type="ECO:0000313" key="4">
    <source>
        <dbReference type="EMBL" id="QSB07017.1"/>
    </source>
</evidence>
<dbReference type="Proteomes" id="UP000662939">
    <property type="component" value="Chromosome"/>
</dbReference>
<sequence>MSDGTVHQREYFQDQGAVAIVAVDDHERVMLIRQYRHPARQRLWEIPAGLRDVAGESPDLTARRELAEETDLRAARWDYLGSFYNSPGISDEQVMYYLARDLSTVPDAQRYERKEEEAEMELRFWELDKALAALDSGEIVNGVCALGLFLATRRLRLG</sequence>
<evidence type="ECO:0000256" key="2">
    <source>
        <dbReference type="ARBA" id="ARBA00022801"/>
    </source>
</evidence>
<dbReference type="GO" id="GO:0006753">
    <property type="term" value="P:nucleoside phosphate metabolic process"/>
    <property type="evidence" value="ECO:0007669"/>
    <property type="project" value="TreeGrafter"/>
</dbReference>
<dbReference type="GO" id="GO:0016787">
    <property type="term" value="F:hydrolase activity"/>
    <property type="evidence" value="ECO:0007669"/>
    <property type="project" value="UniProtKB-KW"/>
</dbReference>
<accession>A0A895XPE3</accession>
<dbReference type="GO" id="GO:0005829">
    <property type="term" value="C:cytosol"/>
    <property type="evidence" value="ECO:0007669"/>
    <property type="project" value="TreeGrafter"/>
</dbReference>
<dbReference type="Pfam" id="PF00293">
    <property type="entry name" value="NUDIX"/>
    <property type="match status" value="1"/>
</dbReference>
<dbReference type="PANTHER" id="PTHR11839">
    <property type="entry name" value="UDP/ADP-SUGAR PYROPHOSPHATASE"/>
    <property type="match status" value="1"/>
</dbReference>
<comment type="cofactor">
    <cofactor evidence="1">
        <name>Mg(2+)</name>
        <dbReference type="ChEBI" id="CHEBI:18420"/>
    </cofactor>
</comment>
<reference evidence="4" key="1">
    <citation type="submission" date="2021-02" db="EMBL/GenBank/DDBJ databases">
        <title>Natronoglycomyces albus gen. nov., sp. nov, a haloalkaliphilic actinobacterium from a soda solonchak soil.</title>
        <authorList>
            <person name="Sorokin D.Y."/>
            <person name="Khijniak T.V."/>
            <person name="Zakharycheva A.P."/>
            <person name="Boueva O.V."/>
            <person name="Ariskina E.V."/>
            <person name="Hahnke R.L."/>
            <person name="Bunk B."/>
            <person name="Sproer C."/>
            <person name="Schumann P."/>
            <person name="Evtushenko L.I."/>
            <person name="Kublanov I.V."/>
        </authorList>
    </citation>
    <scope>NUCLEOTIDE SEQUENCE</scope>
    <source>
        <strain evidence="4">DSM 106290</strain>
    </source>
</reference>
<evidence type="ECO:0000313" key="5">
    <source>
        <dbReference type="Proteomes" id="UP000662939"/>
    </source>
</evidence>
<organism evidence="4 5">
    <name type="scientific">Natronoglycomyces albus</name>
    <dbReference type="NCBI Taxonomy" id="2811108"/>
    <lineage>
        <taxon>Bacteria</taxon>
        <taxon>Bacillati</taxon>
        <taxon>Actinomycetota</taxon>
        <taxon>Actinomycetes</taxon>
        <taxon>Glycomycetales</taxon>
        <taxon>Glycomycetaceae</taxon>
        <taxon>Natronoglycomyces</taxon>
    </lineage>
</organism>
<evidence type="ECO:0000259" key="3">
    <source>
        <dbReference type="PROSITE" id="PS51462"/>
    </source>
</evidence>
<proteinExistence type="predicted"/>
<dbReference type="GO" id="GO:0019693">
    <property type="term" value="P:ribose phosphate metabolic process"/>
    <property type="evidence" value="ECO:0007669"/>
    <property type="project" value="TreeGrafter"/>
</dbReference>
<name>A0A895XPE3_9ACTN</name>
<dbReference type="InterPro" id="IPR015797">
    <property type="entry name" value="NUDIX_hydrolase-like_dom_sf"/>
</dbReference>
<feature type="domain" description="Nudix hydrolase" evidence="3">
    <location>
        <begin position="13"/>
        <end position="147"/>
    </location>
</feature>
<keyword evidence="5" id="KW-1185">Reference proteome</keyword>
<gene>
    <name evidence="4" type="ORF">JQS30_08725</name>
</gene>
<keyword evidence="2 4" id="KW-0378">Hydrolase</keyword>
<dbReference type="PANTHER" id="PTHR11839:SF18">
    <property type="entry name" value="NUDIX HYDROLASE DOMAIN-CONTAINING PROTEIN"/>
    <property type="match status" value="1"/>
</dbReference>
<protein>
    <submittedName>
        <fullName evidence="4">NUDIX hydrolase</fullName>
    </submittedName>
</protein>
<dbReference type="Gene3D" id="3.90.79.10">
    <property type="entry name" value="Nucleoside Triphosphate Pyrophosphohydrolase"/>
    <property type="match status" value="1"/>
</dbReference>
<dbReference type="EMBL" id="CP070496">
    <property type="protein sequence ID" value="QSB07017.1"/>
    <property type="molecule type" value="Genomic_DNA"/>
</dbReference>
<dbReference type="AlphaFoldDB" id="A0A895XPE3"/>
<dbReference type="KEGG" id="nav:JQS30_08725"/>
<dbReference type="PROSITE" id="PS51462">
    <property type="entry name" value="NUDIX"/>
    <property type="match status" value="1"/>
</dbReference>
<dbReference type="SUPFAM" id="SSF55811">
    <property type="entry name" value="Nudix"/>
    <property type="match status" value="1"/>
</dbReference>
<evidence type="ECO:0000256" key="1">
    <source>
        <dbReference type="ARBA" id="ARBA00001946"/>
    </source>
</evidence>